<comment type="caution">
    <text evidence="10">The sequence shown here is derived from an EMBL/GenBank/DDBJ whole genome shotgun (WGS) entry which is preliminary data.</text>
</comment>
<gene>
    <name evidence="10" type="ORF">FC83_GL000369</name>
</gene>
<accession>X0PRY2</accession>
<organism evidence="10 11">
    <name type="scientific">Agrilactobacillus composti DSM 18527 = JCM 14202</name>
    <dbReference type="NCBI Taxonomy" id="1423734"/>
    <lineage>
        <taxon>Bacteria</taxon>
        <taxon>Bacillati</taxon>
        <taxon>Bacillota</taxon>
        <taxon>Bacilli</taxon>
        <taxon>Lactobacillales</taxon>
        <taxon>Lactobacillaceae</taxon>
        <taxon>Agrilactobacillus</taxon>
    </lineage>
</organism>
<proteinExistence type="inferred from homology"/>
<evidence type="ECO:0000256" key="2">
    <source>
        <dbReference type="ARBA" id="ARBA00022516"/>
    </source>
</evidence>
<dbReference type="SUPFAM" id="SSF54637">
    <property type="entry name" value="Thioesterase/thiol ester dehydrase-isomerase"/>
    <property type="match status" value="2"/>
</dbReference>
<evidence type="ECO:0000256" key="5">
    <source>
        <dbReference type="ARBA" id="ARBA00022946"/>
    </source>
</evidence>
<keyword evidence="3" id="KW-0378">Hydrolase</keyword>
<keyword evidence="7" id="KW-0275">Fatty acid biosynthesis</keyword>
<sequence length="252" mass="29722">MERQIFEVHKKVPFYEVNTLNEWHLSAMLNGMLAVADDQLDATGAGDTMMHDLNMGWVITQYHFDIKRFPVSKEPVTMTSWADSYNQFFFYRDYALKDAQGEELVHIKSSWVMMSFATRKMVRVNPDIVKKIQAPQVRGVKKFLRIPQKDYSQAIHKPYRVRYFDIDANQHVNNVHYFDWMLDTLDMDFLTKYVIDTVDIRYEREIHYGSVPESYVLQEPDPEGTGITTFHAIKTGDELNTECQLHWHLRKA</sequence>
<evidence type="ECO:0000313" key="11">
    <source>
        <dbReference type="Proteomes" id="UP000051236"/>
    </source>
</evidence>
<feature type="domain" description="Acyl-ACP thioesterase-like C-terminal" evidence="9">
    <location>
        <begin position="150"/>
        <end position="248"/>
    </location>
</feature>
<evidence type="ECO:0000256" key="3">
    <source>
        <dbReference type="ARBA" id="ARBA00022801"/>
    </source>
</evidence>
<dbReference type="Pfam" id="PF20791">
    <property type="entry name" value="Acyl-ACP_TE_C"/>
    <property type="match status" value="1"/>
</dbReference>
<dbReference type="STRING" id="1423734.FC83_GL000369"/>
<feature type="domain" description="Acyl-ACP thioesterase N-terminal hotdog" evidence="8">
    <location>
        <begin position="6"/>
        <end position="131"/>
    </location>
</feature>
<dbReference type="eggNOG" id="COG3884">
    <property type="taxonomic scope" value="Bacteria"/>
</dbReference>
<dbReference type="GO" id="GO:0000036">
    <property type="term" value="F:acyl carrier activity"/>
    <property type="evidence" value="ECO:0007669"/>
    <property type="project" value="TreeGrafter"/>
</dbReference>
<dbReference type="GO" id="GO:0016297">
    <property type="term" value="F:fatty acyl-[ACP] hydrolase activity"/>
    <property type="evidence" value="ECO:0007669"/>
    <property type="project" value="InterPro"/>
</dbReference>
<dbReference type="InterPro" id="IPR049427">
    <property type="entry name" value="Acyl-ACP_TE_C"/>
</dbReference>
<evidence type="ECO:0000259" key="9">
    <source>
        <dbReference type="Pfam" id="PF20791"/>
    </source>
</evidence>
<dbReference type="InterPro" id="IPR045023">
    <property type="entry name" value="FATA/B"/>
</dbReference>
<dbReference type="InterPro" id="IPR029069">
    <property type="entry name" value="HotDog_dom_sf"/>
</dbReference>
<keyword evidence="4" id="KW-0276">Fatty acid metabolism</keyword>
<evidence type="ECO:0000256" key="6">
    <source>
        <dbReference type="ARBA" id="ARBA00023098"/>
    </source>
</evidence>
<evidence type="ECO:0000259" key="8">
    <source>
        <dbReference type="Pfam" id="PF01643"/>
    </source>
</evidence>
<dbReference type="OrthoDB" id="9801517at2"/>
<protein>
    <submittedName>
        <fullName evidence="10">Oleoyl-[acyl-carrier protein] thioesterase</fullName>
    </submittedName>
</protein>
<dbReference type="InterPro" id="IPR002864">
    <property type="entry name" value="Acyl-ACP_thioesterase_NHD"/>
</dbReference>
<keyword evidence="2" id="KW-0444">Lipid biosynthesis</keyword>
<dbReference type="CDD" id="cd00586">
    <property type="entry name" value="4HBT"/>
    <property type="match status" value="1"/>
</dbReference>
<comment type="similarity">
    <text evidence="1">Belongs to the acyl-ACP thioesterase family.</text>
</comment>
<dbReference type="PATRIC" id="fig|1423734.3.peg.369"/>
<dbReference type="PANTHER" id="PTHR31727:SF6">
    <property type="entry name" value="OLEOYL-ACYL CARRIER PROTEIN THIOESTERASE 1, CHLOROPLASTIC"/>
    <property type="match status" value="1"/>
</dbReference>
<keyword evidence="6" id="KW-0443">Lipid metabolism</keyword>
<dbReference type="Proteomes" id="UP000051236">
    <property type="component" value="Unassembled WGS sequence"/>
</dbReference>
<dbReference type="AlphaFoldDB" id="X0PRY2"/>
<dbReference type="Pfam" id="PF01643">
    <property type="entry name" value="Acyl-ACP_TE"/>
    <property type="match status" value="1"/>
</dbReference>
<keyword evidence="11" id="KW-1185">Reference proteome</keyword>
<keyword evidence="5" id="KW-0809">Transit peptide</keyword>
<dbReference type="RefSeq" id="WP_035452782.1">
    <property type="nucleotide sequence ID" value="NZ_AZGA01000070.1"/>
</dbReference>
<dbReference type="PANTHER" id="PTHR31727">
    <property type="entry name" value="OLEOYL-ACYL CARRIER PROTEIN THIOESTERASE 1, CHLOROPLASTIC"/>
    <property type="match status" value="1"/>
</dbReference>
<evidence type="ECO:0000256" key="4">
    <source>
        <dbReference type="ARBA" id="ARBA00022832"/>
    </source>
</evidence>
<evidence type="ECO:0000313" key="10">
    <source>
        <dbReference type="EMBL" id="KRM32504.1"/>
    </source>
</evidence>
<dbReference type="Gene3D" id="3.10.129.10">
    <property type="entry name" value="Hotdog Thioesterase"/>
    <property type="match status" value="1"/>
</dbReference>
<evidence type="ECO:0000256" key="7">
    <source>
        <dbReference type="ARBA" id="ARBA00023160"/>
    </source>
</evidence>
<name>X0PRY2_9LACO</name>
<reference evidence="10 11" key="1">
    <citation type="journal article" date="2015" name="Genome Announc.">
        <title>Expanding the biotechnology potential of lactobacilli through comparative genomics of 213 strains and associated genera.</title>
        <authorList>
            <person name="Sun Z."/>
            <person name="Harris H.M."/>
            <person name="McCann A."/>
            <person name="Guo C."/>
            <person name="Argimon S."/>
            <person name="Zhang W."/>
            <person name="Yang X."/>
            <person name="Jeffery I.B."/>
            <person name="Cooney J.C."/>
            <person name="Kagawa T.F."/>
            <person name="Liu W."/>
            <person name="Song Y."/>
            <person name="Salvetti E."/>
            <person name="Wrobel A."/>
            <person name="Rasinkangas P."/>
            <person name="Parkhill J."/>
            <person name="Rea M.C."/>
            <person name="O'Sullivan O."/>
            <person name="Ritari J."/>
            <person name="Douillard F.P."/>
            <person name="Paul Ross R."/>
            <person name="Yang R."/>
            <person name="Briner A.E."/>
            <person name="Felis G.E."/>
            <person name="de Vos W.M."/>
            <person name="Barrangou R."/>
            <person name="Klaenhammer T.R."/>
            <person name="Caufield P.W."/>
            <person name="Cui Y."/>
            <person name="Zhang H."/>
            <person name="O'Toole P.W."/>
        </authorList>
    </citation>
    <scope>NUCLEOTIDE SEQUENCE [LARGE SCALE GENOMIC DNA]</scope>
    <source>
        <strain evidence="10 11">DSM 18527</strain>
    </source>
</reference>
<evidence type="ECO:0000256" key="1">
    <source>
        <dbReference type="ARBA" id="ARBA00006500"/>
    </source>
</evidence>
<dbReference type="EMBL" id="AZGA01000070">
    <property type="protein sequence ID" value="KRM32504.1"/>
    <property type="molecule type" value="Genomic_DNA"/>
</dbReference>